<feature type="binding site" evidence="5">
    <location>
        <position position="168"/>
    </location>
    <ligand>
        <name>Ca(2+)</name>
        <dbReference type="ChEBI" id="CHEBI:29108"/>
    </ligand>
</feature>
<dbReference type="STRING" id="543379.A0A232EPW8"/>
<dbReference type="SMART" id="SM00085">
    <property type="entry name" value="PA2c"/>
    <property type="match status" value="1"/>
</dbReference>
<comment type="catalytic activity">
    <reaction evidence="8">
        <text>a 1,2-diacyl-sn-glycero-3-phosphocholine + H2O = a 1-acyl-sn-glycero-3-phosphocholine + a fatty acid + H(+)</text>
        <dbReference type="Rhea" id="RHEA:15801"/>
        <dbReference type="ChEBI" id="CHEBI:15377"/>
        <dbReference type="ChEBI" id="CHEBI:15378"/>
        <dbReference type="ChEBI" id="CHEBI:28868"/>
        <dbReference type="ChEBI" id="CHEBI:57643"/>
        <dbReference type="ChEBI" id="CHEBI:58168"/>
        <dbReference type="EC" id="3.1.1.4"/>
    </reaction>
</comment>
<dbReference type="PANTHER" id="PTHR11716">
    <property type="entry name" value="PHOSPHOLIPASE A2 FAMILY MEMBER"/>
    <property type="match status" value="1"/>
</dbReference>
<dbReference type="InterPro" id="IPR033112">
    <property type="entry name" value="PLA2_Asp_AS"/>
</dbReference>
<keyword evidence="8" id="KW-0443">Lipid metabolism</keyword>
<comment type="caution">
    <text evidence="10">The sequence shown here is derived from an EMBL/GenBank/DDBJ whole genome shotgun (WGS) entry which is preliminary data.</text>
</comment>
<dbReference type="Proteomes" id="UP000215335">
    <property type="component" value="Unassembled WGS sequence"/>
</dbReference>
<feature type="disulfide bond" evidence="6">
    <location>
        <begin position="169"/>
        <end position="185"/>
    </location>
</feature>
<proteinExistence type="inferred from homology"/>
<evidence type="ECO:0000256" key="5">
    <source>
        <dbReference type="PIRSR" id="PIRSR601211-2"/>
    </source>
</evidence>
<keyword evidence="8" id="KW-0378">Hydrolase</keyword>
<dbReference type="PROSITE" id="PS00118">
    <property type="entry name" value="PA2_HIS"/>
    <property type="match status" value="1"/>
</dbReference>
<dbReference type="PRINTS" id="PR00389">
    <property type="entry name" value="PHPHLIPASEA2"/>
</dbReference>
<feature type="binding site" evidence="5">
    <location>
        <position position="189"/>
    </location>
    <ligand>
        <name>Ca(2+)</name>
        <dbReference type="ChEBI" id="CHEBI:29108"/>
    </ligand>
</feature>
<gene>
    <name evidence="10" type="ORF">TSAR_010841</name>
</gene>
<dbReference type="InterPro" id="IPR036444">
    <property type="entry name" value="PLipase_A2_dom_sf"/>
</dbReference>
<dbReference type="GO" id="GO:0006644">
    <property type="term" value="P:phospholipid metabolic process"/>
    <property type="evidence" value="ECO:0007669"/>
    <property type="project" value="InterPro"/>
</dbReference>
<dbReference type="Gene3D" id="1.20.90.10">
    <property type="entry name" value="Phospholipase A2 domain"/>
    <property type="match status" value="1"/>
</dbReference>
<dbReference type="EMBL" id="NNAY01002871">
    <property type="protein sequence ID" value="OXU20404.1"/>
    <property type="molecule type" value="Genomic_DNA"/>
</dbReference>
<feature type="domain" description="Phospholipase A2-like central" evidence="9">
    <location>
        <begin position="143"/>
        <end position="268"/>
    </location>
</feature>
<feature type="binding site" evidence="5">
    <location>
        <position position="170"/>
    </location>
    <ligand>
        <name>Ca(2+)</name>
        <dbReference type="ChEBI" id="CHEBI:29108"/>
    </ligand>
</feature>
<feature type="disulfide bond" evidence="6">
    <location>
        <begin position="219"/>
        <end position="237"/>
    </location>
</feature>
<comment type="subcellular location">
    <subcellularLocation>
        <location evidence="1 8">Secreted</location>
    </subcellularLocation>
</comment>
<protein>
    <recommendedName>
        <fullName evidence="8">Phospholipase A2</fullName>
        <ecNumber evidence="8">3.1.1.4</ecNumber>
    </recommendedName>
</protein>
<dbReference type="GO" id="GO:0005509">
    <property type="term" value="F:calcium ion binding"/>
    <property type="evidence" value="ECO:0007669"/>
    <property type="project" value="InterPro"/>
</dbReference>
<reference evidence="10 11" key="1">
    <citation type="journal article" date="2017" name="Curr. Biol.">
        <title>The Evolution of Venom by Co-option of Single-Copy Genes.</title>
        <authorList>
            <person name="Martinson E.O."/>
            <person name="Mrinalini"/>
            <person name="Kelkar Y.D."/>
            <person name="Chang C.H."/>
            <person name="Werren J.H."/>
        </authorList>
    </citation>
    <scope>NUCLEOTIDE SEQUENCE [LARGE SCALE GENOMIC DNA]</scope>
    <source>
        <strain evidence="10 11">Alberta</strain>
        <tissue evidence="10">Whole body</tissue>
    </source>
</reference>
<dbReference type="OrthoDB" id="5841574at2759"/>
<dbReference type="GO" id="GO:0004623">
    <property type="term" value="F:phospholipase A2 activity"/>
    <property type="evidence" value="ECO:0007669"/>
    <property type="project" value="UniProtKB-EC"/>
</dbReference>
<dbReference type="InterPro" id="IPR016090">
    <property type="entry name" value="PLA2-like_dom"/>
</dbReference>
<name>A0A232EPW8_9HYME</name>
<feature type="disulfide bond" evidence="6">
    <location>
        <begin position="184"/>
        <end position="246"/>
    </location>
</feature>
<evidence type="ECO:0000313" key="11">
    <source>
        <dbReference type="Proteomes" id="UP000215335"/>
    </source>
</evidence>
<keyword evidence="3 6" id="KW-1015">Disulfide bond</keyword>
<keyword evidence="11" id="KW-1185">Reference proteome</keyword>
<feature type="active site" evidence="4">
    <location>
        <position position="188"/>
    </location>
</feature>
<dbReference type="GO" id="GO:0016042">
    <property type="term" value="P:lipid catabolic process"/>
    <property type="evidence" value="ECO:0007669"/>
    <property type="project" value="InterPro"/>
</dbReference>
<evidence type="ECO:0000256" key="6">
    <source>
        <dbReference type="PIRSR" id="PIRSR601211-3"/>
    </source>
</evidence>
<keyword evidence="5" id="KW-0479">Metal-binding</keyword>
<comment type="similarity">
    <text evidence="7">Belongs to the phospholipase A2 family.</text>
</comment>
<accession>A0A232EPW8</accession>
<feature type="active site" evidence="4">
    <location>
        <position position="240"/>
    </location>
</feature>
<evidence type="ECO:0000256" key="7">
    <source>
        <dbReference type="RuleBase" id="RU003654"/>
    </source>
</evidence>
<evidence type="ECO:0000256" key="4">
    <source>
        <dbReference type="PIRSR" id="PIRSR601211-1"/>
    </source>
</evidence>
<dbReference type="InterPro" id="IPR033113">
    <property type="entry name" value="PLA2_histidine"/>
</dbReference>
<dbReference type="SUPFAM" id="SSF48619">
    <property type="entry name" value="Phospholipase A2, PLA2"/>
    <property type="match status" value="1"/>
</dbReference>
<sequence length="274" mass="31572">MQRIGGSPSMLRRTELLMRQIKKADGWNRRHKDSTDRRLCRFVIVLALLAQLSQAKGKDIPDAGKLTHSYLNNQTREKNSSLLTNEIILDNHDDDDLYLAYSGYLRSSSSMLTPENFNKSLLTNINTTIEPPKANGHRRFKRAVTHLYNMIVCATGCNPLAYKGYGCYCGFLGSGYPMDGIDRCCKMHDWCYEATDCPMFVEYFVPYYWKCYRGYKPICAIEHGEWGSSGSCAQRLCECDRSFAECLRRYRCPRHKAVCTSSPWRLIQNIFMII</sequence>
<evidence type="ECO:0000256" key="1">
    <source>
        <dbReference type="ARBA" id="ARBA00004613"/>
    </source>
</evidence>
<evidence type="ECO:0000256" key="8">
    <source>
        <dbReference type="RuleBase" id="RU361236"/>
    </source>
</evidence>
<dbReference type="GO" id="GO:0005576">
    <property type="term" value="C:extracellular region"/>
    <property type="evidence" value="ECO:0007669"/>
    <property type="project" value="UniProtKB-SubCell"/>
</dbReference>
<dbReference type="PROSITE" id="PS00119">
    <property type="entry name" value="PA2_ASP"/>
    <property type="match status" value="1"/>
</dbReference>
<dbReference type="Pfam" id="PF00068">
    <property type="entry name" value="Phospholip_A2_1"/>
    <property type="match status" value="1"/>
</dbReference>
<dbReference type="GO" id="GO:0050482">
    <property type="term" value="P:arachidonate secretion"/>
    <property type="evidence" value="ECO:0007669"/>
    <property type="project" value="InterPro"/>
</dbReference>
<evidence type="ECO:0000256" key="3">
    <source>
        <dbReference type="ARBA" id="ARBA00023157"/>
    </source>
</evidence>
<evidence type="ECO:0000256" key="2">
    <source>
        <dbReference type="ARBA" id="ARBA00022525"/>
    </source>
</evidence>
<keyword evidence="2 8" id="KW-0964">Secreted</keyword>
<dbReference type="InterPro" id="IPR001211">
    <property type="entry name" value="PLA2"/>
</dbReference>
<dbReference type="EC" id="3.1.1.4" evidence="8"/>
<evidence type="ECO:0000259" key="9">
    <source>
        <dbReference type="SMART" id="SM00085"/>
    </source>
</evidence>
<dbReference type="PANTHER" id="PTHR11716:SF107">
    <property type="entry name" value="PHOSPHOLIPASE A2"/>
    <property type="match status" value="1"/>
</dbReference>
<dbReference type="AlphaFoldDB" id="A0A232EPW8"/>
<dbReference type="CDD" id="cd00125">
    <property type="entry name" value="PLA2c"/>
    <property type="match status" value="1"/>
</dbReference>
<keyword evidence="5 8" id="KW-0106">Calcium</keyword>
<evidence type="ECO:0000313" key="10">
    <source>
        <dbReference type="EMBL" id="OXU20404.1"/>
    </source>
</evidence>
<organism evidence="10 11">
    <name type="scientific">Trichomalopsis sarcophagae</name>
    <dbReference type="NCBI Taxonomy" id="543379"/>
    <lineage>
        <taxon>Eukaryota</taxon>
        <taxon>Metazoa</taxon>
        <taxon>Ecdysozoa</taxon>
        <taxon>Arthropoda</taxon>
        <taxon>Hexapoda</taxon>
        <taxon>Insecta</taxon>
        <taxon>Pterygota</taxon>
        <taxon>Neoptera</taxon>
        <taxon>Endopterygota</taxon>
        <taxon>Hymenoptera</taxon>
        <taxon>Apocrita</taxon>
        <taxon>Proctotrupomorpha</taxon>
        <taxon>Chalcidoidea</taxon>
        <taxon>Pteromalidae</taxon>
        <taxon>Pteromalinae</taxon>
        <taxon>Trichomalopsis</taxon>
    </lineage>
</organism>
<feature type="disulfide bond" evidence="6">
    <location>
        <begin position="191"/>
        <end position="239"/>
    </location>
</feature>
<comment type="cofactor">
    <cofactor evidence="5">
        <name>Ca(2+)</name>
        <dbReference type="ChEBI" id="CHEBI:29108"/>
    </cofactor>
    <text evidence="5">Binds 1 Ca(2+) ion per subunit.</text>
</comment>